<proteinExistence type="predicted"/>
<keyword evidence="2" id="KW-1185">Reference proteome</keyword>
<protein>
    <submittedName>
        <fullName evidence="1">Uncharacterized protein</fullName>
    </submittedName>
</protein>
<dbReference type="GeneID" id="26625122"/>
<name>A0A0N7FYX6_9VIRU</name>
<sequence length="217" mass="25388">MSIRPRPRLIPPQEENLEDINIRVLPEEEVIERPKPEIIPQPIEEVVEQTKSVYSPTSIFKRKLVRKPSITDIYGSDYSPTFIHNPLQKLIDFITFKPSYIQNTDYVYSPDYSSVTDSTYAPYYASRQIYKPKTLQKRTLIYDPKRSADYDYTNDYYLQPLVVDELVPLPDTDVMKYAPESDVKISPETIFEVRLKPSPPQFVNVVYYKLMRGLLHG</sequence>
<dbReference type="KEGG" id="vg:26625122"/>
<accession>A0A0N7FYX6</accession>
<evidence type="ECO:0000313" key="2">
    <source>
        <dbReference type="Proteomes" id="UP000202152"/>
    </source>
</evidence>
<reference evidence="1 2" key="1">
    <citation type="journal article" date="2015" name="Environ. Microbiol.">
        <title>Novel viral genomes identified from six metagenomes reveal wide distribution of archaeal viruses and high viral diversity in terrestrial hot springs.</title>
        <authorList>
            <person name="Gudbergsdottir S.R."/>
            <person name="Menzel P."/>
            <person name="Krogh A."/>
            <person name="Young M."/>
            <person name="Peng X."/>
        </authorList>
    </citation>
    <scope>NUCLEOTIDE SEQUENCE [LARGE SCALE GENOMIC DNA]</scope>
    <source>
        <strain evidence="1 2">ABV3</strain>
    </source>
</reference>
<dbReference type="Proteomes" id="UP000202152">
    <property type="component" value="Segment"/>
</dbReference>
<evidence type="ECO:0000313" key="1">
    <source>
        <dbReference type="EMBL" id="ALG96844.1"/>
    </source>
</evidence>
<organism evidence="1 2">
    <name type="scientific">Acidianus bottle-shaped virus 3 strain ABV3</name>
    <dbReference type="NCBI Taxonomy" id="1732174"/>
    <lineage>
        <taxon>Viruses</taxon>
        <taxon>Viruses incertae sedis</taxon>
        <taxon>Ampullaviridae</taxon>
        <taxon>Bottigliavirus</taxon>
        <taxon>Bottigliavirus krisuvikense</taxon>
        <taxon>Bottigliavirus ABV3</taxon>
    </lineage>
</organism>
<dbReference type="EMBL" id="KP282674">
    <property type="protein sequence ID" value="ALG96844.1"/>
    <property type="molecule type" value="Genomic_DNA"/>
</dbReference>
<dbReference type="RefSeq" id="YP_009197921.1">
    <property type="nucleotide sequence ID" value="NC_028787.1"/>
</dbReference>